<dbReference type="InterPro" id="IPR036249">
    <property type="entry name" value="Thioredoxin-like_sf"/>
</dbReference>
<keyword evidence="4" id="KW-1185">Reference proteome</keyword>
<comment type="similarity">
    <text evidence="1">Belongs to the SCO1/2 family.</text>
</comment>
<evidence type="ECO:0000256" key="2">
    <source>
        <dbReference type="SAM" id="MobiDB-lite"/>
    </source>
</evidence>
<dbReference type="PANTHER" id="PTHR12151">
    <property type="entry name" value="ELECTRON TRANSPORT PROTIN SCO1/SENC FAMILY MEMBER"/>
    <property type="match status" value="1"/>
</dbReference>
<dbReference type="Proteomes" id="UP001401887">
    <property type="component" value="Unassembled WGS sequence"/>
</dbReference>
<evidence type="ECO:0000313" key="4">
    <source>
        <dbReference type="Proteomes" id="UP001401887"/>
    </source>
</evidence>
<comment type="caution">
    <text evidence="3">The sequence shown here is derived from an EMBL/GenBank/DDBJ whole genome shotgun (WGS) entry which is preliminary data.</text>
</comment>
<evidence type="ECO:0000256" key="1">
    <source>
        <dbReference type="ARBA" id="ARBA00010996"/>
    </source>
</evidence>
<proteinExistence type="inferred from homology"/>
<dbReference type="EMBL" id="BAABRP010000019">
    <property type="protein sequence ID" value="GAA5514543.1"/>
    <property type="molecule type" value="Genomic_DNA"/>
</dbReference>
<reference evidence="3 4" key="1">
    <citation type="submission" date="2024-02" db="EMBL/GenBank/DDBJ databases">
        <title>Deinococcus carri NBRC 110142.</title>
        <authorList>
            <person name="Ichikawa N."/>
            <person name="Katano-Makiyama Y."/>
            <person name="Hidaka K."/>
        </authorList>
    </citation>
    <scope>NUCLEOTIDE SEQUENCE [LARGE SCALE GENOMIC DNA]</scope>
    <source>
        <strain evidence="3 4">NBRC 110142</strain>
    </source>
</reference>
<feature type="region of interest" description="Disordered" evidence="2">
    <location>
        <begin position="153"/>
        <end position="194"/>
    </location>
</feature>
<name>A0ABP9WB25_9DEIO</name>
<organism evidence="3 4">
    <name type="scientific">Deinococcus carri</name>
    <dbReference type="NCBI Taxonomy" id="1211323"/>
    <lineage>
        <taxon>Bacteria</taxon>
        <taxon>Thermotogati</taxon>
        <taxon>Deinococcota</taxon>
        <taxon>Deinococci</taxon>
        <taxon>Deinococcales</taxon>
        <taxon>Deinococcaceae</taxon>
        <taxon>Deinococcus</taxon>
    </lineage>
</organism>
<evidence type="ECO:0000313" key="3">
    <source>
        <dbReference type="EMBL" id="GAA5514543.1"/>
    </source>
</evidence>
<evidence type="ECO:0008006" key="5">
    <source>
        <dbReference type="Google" id="ProtNLM"/>
    </source>
</evidence>
<protein>
    <recommendedName>
        <fullName evidence="5">SCO family protein</fullName>
    </recommendedName>
</protein>
<gene>
    <name evidence="3" type="ORF">Dcar01_03299</name>
</gene>
<dbReference type="SUPFAM" id="SSF52833">
    <property type="entry name" value="Thioredoxin-like"/>
    <property type="match status" value="1"/>
</dbReference>
<sequence length="232" mass="24972">MKWLTAALLALAAVLAGVLVSRQVFPQPTGGTALDTPVSLPALRLVNDRGQATTLSDSGGKLRLVFFGFVRCPDVCPATLANLKNTYAGLTPGQRERVQVQLITVDPQHDRPNVLRDYLNRFDPAFTGLTGEAATIDEAARVMYVANMQVQNRPADHSAHQVQGNAQAGATHEDTDPEDEVPGGATEAARIHGDEVRVVDPQGRFVRVYNNAAVLDGELARDLPGLIRVYGR</sequence>
<dbReference type="Gene3D" id="3.40.30.10">
    <property type="entry name" value="Glutaredoxin"/>
    <property type="match status" value="1"/>
</dbReference>
<dbReference type="Pfam" id="PF02630">
    <property type="entry name" value="SCO1-SenC"/>
    <property type="match status" value="1"/>
</dbReference>
<dbReference type="InterPro" id="IPR003782">
    <property type="entry name" value="SCO1/SenC"/>
</dbReference>
<accession>A0ABP9WB25</accession>
<dbReference type="RefSeq" id="WP_345467375.1">
    <property type="nucleotide sequence ID" value="NZ_BAABRP010000019.1"/>
</dbReference>
<dbReference type="CDD" id="cd02968">
    <property type="entry name" value="SCO"/>
    <property type="match status" value="1"/>
</dbReference>
<dbReference type="PANTHER" id="PTHR12151:SF25">
    <property type="entry name" value="LINALOOL DEHYDRATASE_ISOMERASE DOMAIN-CONTAINING PROTEIN"/>
    <property type="match status" value="1"/>
</dbReference>